<accession>A0ABV5F1I5</accession>
<dbReference type="Proteomes" id="UP001589605">
    <property type="component" value="Unassembled WGS sequence"/>
</dbReference>
<organism evidence="1 2">
    <name type="scientific">Formosa undariae</name>
    <dbReference type="NCBI Taxonomy" id="1325436"/>
    <lineage>
        <taxon>Bacteria</taxon>
        <taxon>Pseudomonadati</taxon>
        <taxon>Bacteroidota</taxon>
        <taxon>Flavobacteriia</taxon>
        <taxon>Flavobacteriales</taxon>
        <taxon>Flavobacteriaceae</taxon>
        <taxon>Formosa</taxon>
    </lineage>
</organism>
<proteinExistence type="predicted"/>
<name>A0ABV5F1I5_9FLAO</name>
<sequence length="113" mass="13258">MNIELARYLLPEGLLEYFDIVSDKSTSQKTHFYLEEKNILPQEYQSEIAQSKGFLSEITIEDFPLRGKPVLLHIKRRRWTLVDTGKIIKRDWNLVAKGTRITNEFASFLKKLS</sequence>
<reference evidence="1 2" key="1">
    <citation type="submission" date="2024-09" db="EMBL/GenBank/DDBJ databases">
        <authorList>
            <person name="Sun Q."/>
            <person name="Mori K."/>
        </authorList>
    </citation>
    <scope>NUCLEOTIDE SEQUENCE [LARGE SCALE GENOMIC DNA]</scope>
    <source>
        <strain evidence="1 2">CECT 8286</strain>
    </source>
</reference>
<protein>
    <submittedName>
        <fullName evidence="1">Transposase</fullName>
    </submittedName>
</protein>
<evidence type="ECO:0000313" key="2">
    <source>
        <dbReference type="Proteomes" id="UP001589605"/>
    </source>
</evidence>
<keyword evidence="2" id="KW-1185">Reference proteome</keyword>
<evidence type="ECO:0000313" key="1">
    <source>
        <dbReference type="EMBL" id="MFB9053289.1"/>
    </source>
</evidence>
<dbReference type="RefSeq" id="WP_382382464.1">
    <property type="nucleotide sequence ID" value="NZ_JBHMEZ010000011.1"/>
</dbReference>
<comment type="caution">
    <text evidence="1">The sequence shown here is derived from an EMBL/GenBank/DDBJ whole genome shotgun (WGS) entry which is preliminary data.</text>
</comment>
<dbReference type="EMBL" id="JBHMEZ010000011">
    <property type="protein sequence ID" value="MFB9053289.1"/>
    <property type="molecule type" value="Genomic_DNA"/>
</dbReference>
<gene>
    <name evidence="1" type="ORF">ACFFVB_09385</name>
</gene>